<evidence type="ECO:0000313" key="1">
    <source>
        <dbReference type="EMBL" id="NEK94010.1"/>
    </source>
</evidence>
<evidence type="ECO:0000313" key="4">
    <source>
        <dbReference type="Proteomes" id="UP000471152"/>
    </source>
</evidence>
<name>A0A6P0H4U7_9ACTN</name>
<dbReference type="EMBL" id="JAAGWB010000014">
    <property type="protein sequence ID" value="NEN50777.1"/>
    <property type="molecule type" value="Genomic_DNA"/>
</dbReference>
<evidence type="ECO:0000313" key="3">
    <source>
        <dbReference type="Proteomes" id="UP000468828"/>
    </source>
</evidence>
<dbReference type="AlphaFoldDB" id="A0A6P0H4U7"/>
<dbReference type="Proteomes" id="UP000471152">
    <property type="component" value="Unassembled WGS sequence"/>
</dbReference>
<keyword evidence="3" id="KW-1185">Reference proteome</keyword>
<dbReference type="Proteomes" id="UP000468828">
    <property type="component" value="Unassembled WGS sequence"/>
</dbReference>
<protein>
    <submittedName>
        <fullName evidence="2">Uncharacterized protein</fullName>
    </submittedName>
</protein>
<sequence length="188" mass="20958">MQDHGWVLEAFPSTLRAEAAAVSRRLPLFTSASPEAGVVTVAGEPLRIPYRLYSRGIRPDPSRDTPVEQRMLHCLGTRHHDGHTRERHLRAVVRDLSPWVVPYVVALVGEYVVEIVQVVEQSLTELTVAGSAQQRAYGSYLAPNPRVLQVTRSRVVSYWDSSHRSSWPTLAEYPGQRLAKALQVAAQA</sequence>
<proteinExistence type="predicted"/>
<dbReference type="EMBL" id="JAAGWH010000014">
    <property type="protein sequence ID" value="NEK94010.1"/>
    <property type="molecule type" value="Genomic_DNA"/>
</dbReference>
<reference evidence="2 4" key="2">
    <citation type="submission" date="2020-02" db="EMBL/GenBank/DDBJ databases">
        <title>The WGS of Modestobacter muralis DSM 100205.</title>
        <authorList>
            <person name="Jiang Z."/>
        </authorList>
    </citation>
    <scope>NUCLEOTIDE SEQUENCE [LARGE SCALE GENOMIC DNA]</scope>
    <source>
        <strain evidence="2 4">DSM 100205</strain>
    </source>
</reference>
<gene>
    <name evidence="2" type="ORF">G3R41_07455</name>
    <name evidence="1" type="ORF">GCU67_07455</name>
</gene>
<accession>A0A6P0H4U7</accession>
<reference evidence="1 3" key="1">
    <citation type="submission" date="2020-01" db="EMBL/GenBank/DDBJ databases">
        <title>the WGS Modestobacter muralis CPCC 204518.</title>
        <authorList>
            <person name="Jiang Z."/>
        </authorList>
    </citation>
    <scope>NUCLEOTIDE SEQUENCE [LARGE SCALE GENOMIC DNA]</scope>
    <source>
        <strain evidence="1 3">DSM 100205</strain>
    </source>
</reference>
<evidence type="ECO:0000313" key="2">
    <source>
        <dbReference type="EMBL" id="NEN50777.1"/>
    </source>
</evidence>
<comment type="caution">
    <text evidence="2">The sequence shown here is derived from an EMBL/GenBank/DDBJ whole genome shotgun (WGS) entry which is preliminary data.</text>
</comment>
<organism evidence="2 4">
    <name type="scientific">Modestobacter muralis</name>
    <dbReference type="NCBI Taxonomy" id="1608614"/>
    <lineage>
        <taxon>Bacteria</taxon>
        <taxon>Bacillati</taxon>
        <taxon>Actinomycetota</taxon>
        <taxon>Actinomycetes</taxon>
        <taxon>Geodermatophilales</taxon>
        <taxon>Geodermatophilaceae</taxon>
        <taxon>Modestobacter</taxon>
    </lineage>
</organism>
<dbReference type="RefSeq" id="WP_163610458.1">
    <property type="nucleotide sequence ID" value="NZ_JAAGWB010000014.1"/>
</dbReference>